<dbReference type="GO" id="GO:0006935">
    <property type="term" value="P:chemotaxis"/>
    <property type="evidence" value="ECO:0007669"/>
    <property type="project" value="UniProtKB-UniRule"/>
</dbReference>
<dbReference type="Proteomes" id="UP000446768">
    <property type="component" value="Unassembled WGS sequence"/>
</dbReference>
<dbReference type="InterPro" id="IPR000673">
    <property type="entry name" value="Sig_transdc_resp-reg_Me-estase"/>
</dbReference>
<proteinExistence type="predicted"/>
<dbReference type="RefSeq" id="WP_154382600.1">
    <property type="nucleotide sequence ID" value="NZ_WKJJ01000043.1"/>
</dbReference>
<dbReference type="EMBL" id="WKJJ01000043">
    <property type="protein sequence ID" value="MRV76769.1"/>
    <property type="molecule type" value="Genomic_DNA"/>
</dbReference>
<evidence type="ECO:0000259" key="5">
    <source>
        <dbReference type="PROSITE" id="PS50122"/>
    </source>
</evidence>
<dbReference type="InterPro" id="IPR035909">
    <property type="entry name" value="CheB_C"/>
</dbReference>
<feature type="active site" evidence="4">
    <location>
        <position position="142"/>
    </location>
</feature>
<dbReference type="AlphaFoldDB" id="A0A7X2LYA2"/>
<protein>
    <recommendedName>
        <fullName evidence="2">protein-glutamate methylesterase</fullName>
        <ecNumber evidence="2">3.1.1.61</ecNumber>
    </recommendedName>
</protein>
<dbReference type="EC" id="3.1.1.61" evidence="2"/>
<evidence type="ECO:0000256" key="2">
    <source>
        <dbReference type="ARBA" id="ARBA00039140"/>
    </source>
</evidence>
<evidence type="ECO:0000256" key="4">
    <source>
        <dbReference type="PROSITE-ProRule" id="PRU00050"/>
    </source>
</evidence>
<keyword evidence="4" id="KW-0145">Chemotaxis</keyword>
<comment type="catalytic activity">
    <reaction evidence="3">
        <text>[protein]-L-glutamate 5-O-methyl ester + H2O = L-glutamyl-[protein] + methanol + H(+)</text>
        <dbReference type="Rhea" id="RHEA:23236"/>
        <dbReference type="Rhea" id="RHEA-COMP:10208"/>
        <dbReference type="Rhea" id="RHEA-COMP:10311"/>
        <dbReference type="ChEBI" id="CHEBI:15377"/>
        <dbReference type="ChEBI" id="CHEBI:15378"/>
        <dbReference type="ChEBI" id="CHEBI:17790"/>
        <dbReference type="ChEBI" id="CHEBI:29973"/>
        <dbReference type="ChEBI" id="CHEBI:82795"/>
        <dbReference type="EC" id="3.1.1.61"/>
    </reaction>
</comment>
<feature type="active site" evidence="4">
    <location>
        <position position="22"/>
    </location>
</feature>
<dbReference type="SUPFAM" id="SSF52738">
    <property type="entry name" value="Methylesterase CheB, C-terminal domain"/>
    <property type="match status" value="1"/>
</dbReference>
<feature type="active site" evidence="4">
    <location>
        <position position="49"/>
    </location>
</feature>
<evidence type="ECO:0000256" key="3">
    <source>
        <dbReference type="ARBA" id="ARBA00048267"/>
    </source>
</evidence>
<gene>
    <name evidence="6" type="ORF">GJ700_34170</name>
</gene>
<dbReference type="PANTHER" id="PTHR42872:SF6">
    <property type="entry name" value="PROTEIN-GLUTAMATE METHYLESTERASE_PROTEIN-GLUTAMINE GLUTAMINASE"/>
    <property type="match status" value="1"/>
</dbReference>
<dbReference type="PANTHER" id="PTHR42872">
    <property type="entry name" value="PROTEIN-GLUTAMATE METHYLESTERASE/PROTEIN-GLUTAMINE GLUTAMINASE"/>
    <property type="match status" value="1"/>
</dbReference>
<feature type="domain" description="CheB-type methylesterase" evidence="5">
    <location>
        <begin position="10"/>
        <end position="193"/>
    </location>
</feature>
<dbReference type="PROSITE" id="PS50122">
    <property type="entry name" value="CHEB"/>
    <property type="match status" value="1"/>
</dbReference>
<dbReference type="Gene3D" id="3.40.50.180">
    <property type="entry name" value="Methylesterase CheB, C-terminal domain"/>
    <property type="match status" value="1"/>
</dbReference>
<dbReference type="CDD" id="cd16433">
    <property type="entry name" value="CheB"/>
    <property type="match status" value="1"/>
</dbReference>
<name>A0A7X2LYA2_9BURK</name>
<organism evidence="6 7">
    <name type="scientific">Pseudoduganella rivuli</name>
    <dbReference type="NCBI Taxonomy" id="2666085"/>
    <lineage>
        <taxon>Bacteria</taxon>
        <taxon>Pseudomonadati</taxon>
        <taxon>Pseudomonadota</taxon>
        <taxon>Betaproteobacteria</taxon>
        <taxon>Burkholderiales</taxon>
        <taxon>Oxalobacteraceae</taxon>
        <taxon>Telluria group</taxon>
        <taxon>Pseudoduganella</taxon>
    </lineage>
</organism>
<keyword evidence="7" id="KW-1185">Reference proteome</keyword>
<reference evidence="6 7" key="1">
    <citation type="submission" date="2019-11" db="EMBL/GenBank/DDBJ databases">
        <title>Novel species isolated from a subtropical stream in China.</title>
        <authorList>
            <person name="Lu H."/>
        </authorList>
    </citation>
    <scope>NUCLEOTIDE SEQUENCE [LARGE SCALE GENOMIC DNA]</scope>
    <source>
        <strain evidence="6 7">FT92W</strain>
    </source>
</reference>
<keyword evidence="1 4" id="KW-0378">Hydrolase</keyword>
<dbReference type="Pfam" id="PF01339">
    <property type="entry name" value="CheB_methylest"/>
    <property type="match status" value="1"/>
</dbReference>
<evidence type="ECO:0000313" key="7">
    <source>
        <dbReference type="Proteomes" id="UP000446768"/>
    </source>
</evidence>
<accession>A0A7X2LYA2</accession>
<dbReference type="GO" id="GO:0008984">
    <property type="term" value="F:protein-glutamate methylesterase activity"/>
    <property type="evidence" value="ECO:0007669"/>
    <property type="project" value="UniProtKB-EC"/>
</dbReference>
<dbReference type="GO" id="GO:0005737">
    <property type="term" value="C:cytoplasm"/>
    <property type="evidence" value="ECO:0007669"/>
    <property type="project" value="InterPro"/>
</dbReference>
<sequence>MKAAATSAVRKPRYRAVAIAVSTGGVEALKRVLPPLPASFPLPVLVVIHIAAASGDGLARLLDAVSPLHVKEADEGEQAVAGTVYLAPPGYHMLVELDGRMALALDPPVNFARPSADVLFESACACYGAALIGVVLTGAGSDGASGLAGIGAAGGYTIVQDPARAVMDSMPRAALARRAPDSVVALDDLPALLQKLAAETLP</sequence>
<evidence type="ECO:0000313" key="6">
    <source>
        <dbReference type="EMBL" id="MRV76769.1"/>
    </source>
</evidence>
<comment type="caution">
    <text evidence="6">The sequence shown here is derived from an EMBL/GenBank/DDBJ whole genome shotgun (WGS) entry which is preliminary data.</text>
</comment>
<dbReference type="GO" id="GO:0000156">
    <property type="term" value="F:phosphorelay response regulator activity"/>
    <property type="evidence" value="ECO:0007669"/>
    <property type="project" value="InterPro"/>
</dbReference>
<evidence type="ECO:0000256" key="1">
    <source>
        <dbReference type="ARBA" id="ARBA00022801"/>
    </source>
</evidence>